<dbReference type="InterPro" id="IPR052895">
    <property type="entry name" value="HetReg/Transcr_Mod"/>
</dbReference>
<sequence length="734" mass="83002">MSEPQQSGVIGAAWLEVGRQDPSRCGLGAKLINSALGAGLGREKLFKRLGYAMWIERAGRAFGLSAWLSLMVLMAEPYANPPGGERPWSQAIPMDQRQDFRQSLSDSQLRSWELLRDWWDGNYEDGNLASDARALIREVPTRNALHIHSQVSSYQRMMLRLWVNEFSPWELKTGVCSPDPLQIERWKTYEQGLTQKAGFGVLRTLRPSLEHEGQIERCGKLLPACFDSCPWLPKADRHGRTAHNLPLYLWDTDTNQTVEVQKLLEVGECIDYTCISHTWGRWKVRPESYVDIPGVEWKVPENTLFKVKELPSILRQAKEKANLPRFIWFDLICLPQDTSKPEYLSEVSRQAIIFRHASHCLAWINTITSWRNTREALRWLCLYFLLAGPESDVYGVQDILDQARHIQSPIELLISQHTWKEWFTSTWTLQEACLCPDLILCKDDWEAFEIAEGTTVSLNQLIAITASFHGRALTVINPRTWPSPVKQLFDIVRIVSGGDNLVSRLSILTSGVTRECERRRADAIMSAMGITDWYDTYFEQHREPPPEGDLVRGAYPLPFVKEVAAKLGSEFFLLMSPEDLKPDSKGTLLPFGKPGPPKLTPSNLTYGHYRFQGADTLDHPSLGNWSINSDGSVDIQEASVLQPEGAPINLSIIEATAKSSDSHTCDLAAFLQRAPRGTQRLALALNKTVIMKGIMLQSKDSERGAVAKWFRFATWATTNVAEFPPTMQLNIKVL</sequence>
<dbReference type="Pfam" id="PF06985">
    <property type="entry name" value="HET"/>
    <property type="match status" value="1"/>
</dbReference>
<protein>
    <recommendedName>
        <fullName evidence="1">Heterokaryon incompatibility domain-containing protein</fullName>
    </recommendedName>
</protein>
<dbReference type="InterPro" id="IPR010730">
    <property type="entry name" value="HET"/>
</dbReference>
<dbReference type="PANTHER" id="PTHR24148:SF64">
    <property type="entry name" value="HETEROKARYON INCOMPATIBILITY DOMAIN-CONTAINING PROTEIN"/>
    <property type="match status" value="1"/>
</dbReference>
<name>A0ABR1RQ13_9PEZI</name>
<gene>
    <name evidence="2" type="ORF">PG993_015116</name>
</gene>
<evidence type="ECO:0000259" key="1">
    <source>
        <dbReference type="Pfam" id="PF06985"/>
    </source>
</evidence>
<evidence type="ECO:0000313" key="3">
    <source>
        <dbReference type="Proteomes" id="UP001444661"/>
    </source>
</evidence>
<organism evidence="2 3">
    <name type="scientific">Apiospora rasikravindrae</name>
    <dbReference type="NCBI Taxonomy" id="990691"/>
    <lineage>
        <taxon>Eukaryota</taxon>
        <taxon>Fungi</taxon>
        <taxon>Dikarya</taxon>
        <taxon>Ascomycota</taxon>
        <taxon>Pezizomycotina</taxon>
        <taxon>Sordariomycetes</taxon>
        <taxon>Xylariomycetidae</taxon>
        <taxon>Amphisphaeriales</taxon>
        <taxon>Apiosporaceae</taxon>
        <taxon>Apiospora</taxon>
    </lineage>
</organism>
<comment type="caution">
    <text evidence="2">The sequence shown here is derived from an EMBL/GenBank/DDBJ whole genome shotgun (WGS) entry which is preliminary data.</text>
</comment>
<evidence type="ECO:0000313" key="2">
    <source>
        <dbReference type="EMBL" id="KAK8016927.1"/>
    </source>
</evidence>
<dbReference type="PANTHER" id="PTHR24148">
    <property type="entry name" value="ANKYRIN REPEAT DOMAIN-CONTAINING PROTEIN 39 HOMOLOG-RELATED"/>
    <property type="match status" value="1"/>
</dbReference>
<keyword evidence="3" id="KW-1185">Reference proteome</keyword>
<accession>A0ABR1RQ13</accession>
<dbReference type="Proteomes" id="UP001444661">
    <property type="component" value="Unassembled WGS sequence"/>
</dbReference>
<feature type="domain" description="Heterokaryon incompatibility" evidence="1">
    <location>
        <begin position="272"/>
        <end position="431"/>
    </location>
</feature>
<proteinExistence type="predicted"/>
<reference evidence="2 3" key="1">
    <citation type="submission" date="2023-01" db="EMBL/GenBank/DDBJ databases">
        <title>Analysis of 21 Apiospora genomes using comparative genomics revels a genus with tremendous synthesis potential of carbohydrate active enzymes and secondary metabolites.</title>
        <authorList>
            <person name="Sorensen T."/>
        </authorList>
    </citation>
    <scope>NUCLEOTIDE SEQUENCE [LARGE SCALE GENOMIC DNA]</scope>
    <source>
        <strain evidence="2 3">CBS 33761</strain>
    </source>
</reference>
<dbReference type="EMBL" id="JAQQWK010000014">
    <property type="protein sequence ID" value="KAK8016927.1"/>
    <property type="molecule type" value="Genomic_DNA"/>
</dbReference>